<dbReference type="PROSITE" id="PS01162">
    <property type="entry name" value="QOR_ZETA_CRYSTAL"/>
    <property type="match status" value="1"/>
</dbReference>
<keyword evidence="3" id="KW-1185">Reference proteome</keyword>
<dbReference type="SUPFAM" id="SSF50129">
    <property type="entry name" value="GroES-like"/>
    <property type="match status" value="1"/>
</dbReference>
<dbReference type="Gene3D" id="3.90.180.10">
    <property type="entry name" value="Medium-chain alcohol dehydrogenases, catalytic domain"/>
    <property type="match status" value="1"/>
</dbReference>
<dbReference type="EMBL" id="JAVRRJ010000002">
    <property type="protein sequence ID" value="KAK5088968.1"/>
    <property type="molecule type" value="Genomic_DNA"/>
</dbReference>
<dbReference type="Pfam" id="PF08240">
    <property type="entry name" value="ADH_N"/>
    <property type="match status" value="1"/>
</dbReference>
<reference evidence="2 3" key="1">
    <citation type="submission" date="2023-08" db="EMBL/GenBank/DDBJ databases">
        <title>Black Yeasts Isolated from many extreme environments.</title>
        <authorList>
            <person name="Coleine C."/>
            <person name="Stajich J.E."/>
            <person name="Selbmann L."/>
        </authorList>
    </citation>
    <scope>NUCLEOTIDE SEQUENCE [LARGE SCALE GENOMIC DNA]</scope>
    <source>
        <strain evidence="2 3">CCFEE 5910</strain>
    </source>
</reference>
<proteinExistence type="predicted"/>
<evidence type="ECO:0000313" key="3">
    <source>
        <dbReference type="Proteomes" id="UP001309876"/>
    </source>
</evidence>
<dbReference type="InterPro" id="IPR020843">
    <property type="entry name" value="ER"/>
</dbReference>
<dbReference type="SUPFAM" id="SSF51735">
    <property type="entry name" value="NAD(P)-binding Rossmann-fold domains"/>
    <property type="match status" value="1"/>
</dbReference>
<evidence type="ECO:0000313" key="2">
    <source>
        <dbReference type="EMBL" id="KAK5088968.1"/>
    </source>
</evidence>
<dbReference type="PANTHER" id="PTHR43677">
    <property type="entry name" value="SHORT-CHAIN DEHYDROGENASE/REDUCTASE"/>
    <property type="match status" value="1"/>
</dbReference>
<dbReference type="InterPro" id="IPR013149">
    <property type="entry name" value="ADH-like_C"/>
</dbReference>
<dbReference type="Pfam" id="PF00107">
    <property type="entry name" value="ADH_zinc_N"/>
    <property type="match status" value="1"/>
</dbReference>
<dbReference type="InterPro" id="IPR002364">
    <property type="entry name" value="Quin_OxRdtase/zeta-crystal_CS"/>
</dbReference>
<accession>A0AAN7T5E0</accession>
<dbReference type="GO" id="GO:0008270">
    <property type="term" value="F:zinc ion binding"/>
    <property type="evidence" value="ECO:0007669"/>
    <property type="project" value="InterPro"/>
</dbReference>
<feature type="domain" description="Enoyl reductase (ER)" evidence="1">
    <location>
        <begin position="65"/>
        <end position="403"/>
    </location>
</feature>
<dbReference type="InterPro" id="IPR051397">
    <property type="entry name" value="Zn-ADH-like_protein"/>
</dbReference>
<dbReference type="GO" id="GO:0016491">
    <property type="term" value="F:oxidoreductase activity"/>
    <property type="evidence" value="ECO:0007669"/>
    <property type="project" value="InterPro"/>
</dbReference>
<dbReference type="GO" id="GO:0005739">
    <property type="term" value="C:mitochondrion"/>
    <property type="evidence" value="ECO:0007669"/>
    <property type="project" value="TreeGrafter"/>
</dbReference>
<dbReference type="PANTHER" id="PTHR43677:SF4">
    <property type="entry name" value="QUINONE OXIDOREDUCTASE-LIKE PROTEIN 2"/>
    <property type="match status" value="1"/>
</dbReference>
<dbReference type="AlphaFoldDB" id="A0AAN7T5E0"/>
<dbReference type="SMART" id="SM00829">
    <property type="entry name" value="PKS_ER"/>
    <property type="match status" value="1"/>
</dbReference>
<dbReference type="InterPro" id="IPR011032">
    <property type="entry name" value="GroES-like_sf"/>
</dbReference>
<protein>
    <recommendedName>
        <fullName evidence="1">Enoyl reductase (ER) domain-containing protein</fullName>
    </recommendedName>
</protein>
<evidence type="ECO:0000259" key="1">
    <source>
        <dbReference type="SMART" id="SM00829"/>
    </source>
</evidence>
<organism evidence="2 3">
    <name type="scientific">Lithohypha guttulata</name>
    <dbReference type="NCBI Taxonomy" id="1690604"/>
    <lineage>
        <taxon>Eukaryota</taxon>
        <taxon>Fungi</taxon>
        <taxon>Dikarya</taxon>
        <taxon>Ascomycota</taxon>
        <taxon>Pezizomycotina</taxon>
        <taxon>Eurotiomycetes</taxon>
        <taxon>Chaetothyriomycetidae</taxon>
        <taxon>Chaetothyriales</taxon>
        <taxon>Trichomeriaceae</taxon>
        <taxon>Lithohypha</taxon>
    </lineage>
</organism>
<dbReference type="Gene3D" id="3.40.50.720">
    <property type="entry name" value="NAD(P)-binding Rossmann-like Domain"/>
    <property type="match status" value="1"/>
</dbReference>
<dbReference type="Proteomes" id="UP001309876">
    <property type="component" value="Unassembled WGS sequence"/>
</dbReference>
<dbReference type="InterPro" id="IPR036291">
    <property type="entry name" value="NAD(P)-bd_dom_sf"/>
</dbReference>
<comment type="caution">
    <text evidence="2">The sequence shown here is derived from an EMBL/GenBank/DDBJ whole genome shotgun (WGS) entry which is preliminary data.</text>
</comment>
<dbReference type="InterPro" id="IPR013154">
    <property type="entry name" value="ADH-like_N"/>
</dbReference>
<gene>
    <name evidence="2" type="ORF">LTR05_003192</name>
</gene>
<sequence length="430" mass="46371">MAQSNGGENLFRAICNATADAEDHDHITPTSKALMQAVHLDGYIKSLDEVKAVDVPRPNFESYLALLKQNQRPVPKEPLVHVQITHTAINHVDLLYAHGVHQNNKSGLFVPPFTLGLEFSGVVLQVHAVNGQKPTFKPGDKVWGGSVGTHAEEIIVPASAIHHLPNPTWSLHDIAAIGAGTLPVSYGALTTIAGLSAGEVILVHAAAGGLGVYAVQIARALGAKVIGTVGSQHKAAVVESLLRDPNTGKIPAGEGVVNYSKGGWENEVLALCKQIGKDGVDVVYDTVGLVQKSIRCTTFNGRIVVAGFAGRTGTGAEKVQALEQLAVNRILLKQIKLLGYRYGETNRRMPQETVKMWRGLNEMLIHEPRLVHPVVYKTYKGLSHINEGMQALRHREVYGKAVIEVCTEELALKQAQQFNNQQQASAVSKL</sequence>
<name>A0AAN7T5E0_9EURO</name>